<dbReference type="InterPro" id="IPR007527">
    <property type="entry name" value="Znf_SWIM"/>
</dbReference>
<evidence type="ECO:0000256" key="2">
    <source>
        <dbReference type="ARBA" id="ARBA00022771"/>
    </source>
</evidence>
<keyword evidence="8" id="KW-1185">Reference proteome</keyword>
<proteinExistence type="predicted"/>
<dbReference type="STRING" id="3818.A0A445EWJ1"/>
<evidence type="ECO:0000256" key="3">
    <source>
        <dbReference type="ARBA" id="ARBA00022833"/>
    </source>
</evidence>
<dbReference type="Pfam" id="PF04434">
    <property type="entry name" value="SWIM"/>
    <property type="match status" value="1"/>
</dbReference>
<dbReference type="PANTHER" id="PTHR31050">
    <property type="entry name" value="OS08G0413200 PROTEIN"/>
    <property type="match status" value="1"/>
</dbReference>
<protein>
    <recommendedName>
        <fullName evidence="6">SWIM-type domain-containing protein</fullName>
    </recommendedName>
</protein>
<dbReference type="EMBL" id="SDMP01000001">
    <property type="protein sequence ID" value="RYR79798.1"/>
    <property type="molecule type" value="Genomic_DNA"/>
</dbReference>
<name>A0A445EWJ1_ARAHY</name>
<dbReference type="InterPro" id="IPR010683">
    <property type="entry name" value="DUF1262"/>
</dbReference>
<keyword evidence="2 4" id="KW-0863">Zinc-finger</keyword>
<feature type="compositionally biased region" description="Basic residues" evidence="5">
    <location>
        <begin position="412"/>
        <end position="422"/>
    </location>
</feature>
<dbReference type="Pfam" id="PF06880">
    <property type="entry name" value="DUF1262"/>
    <property type="match status" value="1"/>
</dbReference>
<dbReference type="PANTHER" id="PTHR31050:SF7">
    <property type="entry name" value="DUF1262 FAMILY PROTEIN"/>
    <property type="match status" value="1"/>
</dbReference>
<feature type="domain" description="SWIM-type" evidence="6">
    <location>
        <begin position="269"/>
        <end position="305"/>
    </location>
</feature>
<evidence type="ECO:0000256" key="5">
    <source>
        <dbReference type="SAM" id="MobiDB-lite"/>
    </source>
</evidence>
<reference evidence="7 8" key="1">
    <citation type="submission" date="2019-01" db="EMBL/GenBank/DDBJ databases">
        <title>Sequencing of cultivated peanut Arachis hypogaea provides insights into genome evolution and oil improvement.</title>
        <authorList>
            <person name="Chen X."/>
        </authorList>
    </citation>
    <scope>NUCLEOTIDE SEQUENCE [LARGE SCALE GENOMIC DNA]</scope>
    <source>
        <strain evidence="8">cv. Fuhuasheng</strain>
        <tissue evidence="7">Leaves</tissue>
    </source>
</reference>
<dbReference type="PROSITE" id="PS50966">
    <property type="entry name" value="ZF_SWIM"/>
    <property type="match status" value="1"/>
</dbReference>
<accession>A0A445EWJ1</accession>
<dbReference type="AlphaFoldDB" id="A0A445EWJ1"/>
<keyword evidence="1" id="KW-0479">Metal-binding</keyword>
<comment type="caution">
    <text evidence="7">The sequence shown here is derived from an EMBL/GenBank/DDBJ whole genome shotgun (WGS) entry which is preliminary data.</text>
</comment>
<evidence type="ECO:0000313" key="8">
    <source>
        <dbReference type="Proteomes" id="UP000289738"/>
    </source>
</evidence>
<evidence type="ECO:0000256" key="1">
    <source>
        <dbReference type="ARBA" id="ARBA00022723"/>
    </source>
</evidence>
<keyword evidence="3" id="KW-0862">Zinc</keyword>
<sequence>MGVFTVLTRCIVQPLSVVDDELVPKVGMTFTILEDAGKFYRNYAKAAGFSTRIRCTNRKGNEIKNQLITCSREGKWKSKISPTEKTNPTADLNCPTRIYIHTLKDVVLDHSHPCCPSKAEMLKQHRELSMSIRRTIENNEEAGIRPSKTYQSFVAAARGHRENWNDFLLNFGLADNKWLSGNVFLKSAAEVEQAERESDAADFHTVIPCSIKSSIEAQFQDAYTHAKFREVQAQFRGKANCITRLKNSALGYSIYEVGEQVSNSIFNKFAVTYDSVAVEVKCQCLLFESRGILCRHALSVLSFEQVSQVSPRYILERWSKKVKRRHTHIKSSHDEPLMEPRSKRFDQLVFRSQNICEFASKSEELTAILHRAYDNAMAEMEALKAKRKGTSSLSHEDANMESVNELQSPPRIRTRGRPKNRLGSKLEKQIANATKKKKTKKDVNALSEAPSSSEGPNSGYLVLQDEEAQSYWFFGLLKNRNISHFPFPQSKNLTVSYTVGSGDRSTTHYDKVMFIPVLNQPLSSNRYYVIWRKGKHQGEACTSSREQDMGTCLCCNSVKDVKPRPLDPFNQYQQFQIIKKSSRFLAKSVAPDGIPPLFLRRKGWHVAASTPKNYNLEEALGLNQLLRGQLPPFDFPLSNDSSGSVVIGNWYCPFMFVKEGMELKNQMKRSVFYTLTLEQRWEKVLSMKNSNMGSEGNGVLVDVVVETEFAMVGGKEADWGEGNCVDGVVWFSVGREVSVGLNLVIVERMKWEQERGGWLGRNKRQDRIIRDEKFEGGIKWENFGCYVLVESFVLKRMDGSFVLTYGFRHTNQIMCKWE</sequence>
<organism evidence="7 8">
    <name type="scientific">Arachis hypogaea</name>
    <name type="common">Peanut</name>
    <dbReference type="NCBI Taxonomy" id="3818"/>
    <lineage>
        <taxon>Eukaryota</taxon>
        <taxon>Viridiplantae</taxon>
        <taxon>Streptophyta</taxon>
        <taxon>Embryophyta</taxon>
        <taxon>Tracheophyta</taxon>
        <taxon>Spermatophyta</taxon>
        <taxon>Magnoliopsida</taxon>
        <taxon>eudicotyledons</taxon>
        <taxon>Gunneridae</taxon>
        <taxon>Pentapetalae</taxon>
        <taxon>rosids</taxon>
        <taxon>fabids</taxon>
        <taxon>Fabales</taxon>
        <taxon>Fabaceae</taxon>
        <taxon>Papilionoideae</taxon>
        <taxon>50 kb inversion clade</taxon>
        <taxon>dalbergioids sensu lato</taxon>
        <taxon>Dalbergieae</taxon>
        <taxon>Pterocarpus clade</taxon>
        <taxon>Arachis</taxon>
    </lineage>
</organism>
<evidence type="ECO:0000256" key="4">
    <source>
        <dbReference type="PROSITE-ProRule" id="PRU00325"/>
    </source>
</evidence>
<dbReference type="Proteomes" id="UP000289738">
    <property type="component" value="Chromosome A01"/>
</dbReference>
<feature type="region of interest" description="Disordered" evidence="5">
    <location>
        <begin position="387"/>
        <end position="458"/>
    </location>
</feature>
<gene>
    <name evidence="7" type="ORF">Ahy_A01g004599</name>
</gene>
<evidence type="ECO:0000313" key="7">
    <source>
        <dbReference type="EMBL" id="RYR79798.1"/>
    </source>
</evidence>
<dbReference type="SMART" id="SM00575">
    <property type="entry name" value="ZnF_PMZ"/>
    <property type="match status" value="1"/>
</dbReference>
<dbReference type="InterPro" id="IPR006564">
    <property type="entry name" value="Znf_PMZ"/>
</dbReference>
<dbReference type="GO" id="GO:0008270">
    <property type="term" value="F:zinc ion binding"/>
    <property type="evidence" value="ECO:0007669"/>
    <property type="project" value="UniProtKB-KW"/>
</dbReference>
<evidence type="ECO:0000259" key="6">
    <source>
        <dbReference type="PROSITE" id="PS50966"/>
    </source>
</evidence>